<proteinExistence type="predicted"/>
<gene>
    <name evidence="1" type="ORF">FWILDA_LOCUS8389</name>
</gene>
<reference evidence="1" key="1">
    <citation type="submission" date="2022-08" db="EMBL/GenBank/DDBJ databases">
        <authorList>
            <person name="Kallberg Y."/>
            <person name="Tangrot J."/>
            <person name="Rosling A."/>
        </authorList>
    </citation>
    <scope>NUCLEOTIDE SEQUENCE</scope>
    <source>
        <strain evidence="1">Wild A</strain>
    </source>
</reference>
<dbReference type="EMBL" id="CAMKVN010001782">
    <property type="protein sequence ID" value="CAI2178045.1"/>
    <property type="molecule type" value="Genomic_DNA"/>
</dbReference>
<dbReference type="AlphaFoldDB" id="A0A9W4WQ64"/>
<keyword evidence="2" id="KW-1185">Reference proteome</keyword>
<organism evidence="1 2">
    <name type="scientific">Funneliformis geosporum</name>
    <dbReference type="NCBI Taxonomy" id="1117311"/>
    <lineage>
        <taxon>Eukaryota</taxon>
        <taxon>Fungi</taxon>
        <taxon>Fungi incertae sedis</taxon>
        <taxon>Mucoromycota</taxon>
        <taxon>Glomeromycotina</taxon>
        <taxon>Glomeromycetes</taxon>
        <taxon>Glomerales</taxon>
        <taxon>Glomeraceae</taxon>
        <taxon>Funneliformis</taxon>
    </lineage>
</organism>
<name>A0A9W4WQ64_9GLOM</name>
<dbReference type="Proteomes" id="UP001153678">
    <property type="component" value="Unassembled WGS sequence"/>
</dbReference>
<protein>
    <submittedName>
        <fullName evidence="1">17382_t:CDS:1</fullName>
    </submittedName>
</protein>
<evidence type="ECO:0000313" key="1">
    <source>
        <dbReference type="EMBL" id="CAI2178045.1"/>
    </source>
</evidence>
<comment type="caution">
    <text evidence="1">The sequence shown here is derived from an EMBL/GenBank/DDBJ whole genome shotgun (WGS) entry which is preliminary data.</text>
</comment>
<evidence type="ECO:0000313" key="2">
    <source>
        <dbReference type="Proteomes" id="UP001153678"/>
    </source>
</evidence>
<accession>A0A9W4WQ64</accession>
<sequence>MDQGIYEVKVDQPTGRAFIQVSQEIRDNSILLLFFQEQSHDKFERNILNREFGIED</sequence>
<dbReference type="OrthoDB" id="415590at2759"/>